<evidence type="ECO:0000313" key="4">
    <source>
        <dbReference type="Proteomes" id="UP001595593"/>
    </source>
</evidence>
<dbReference type="GO" id="GO:0008270">
    <property type="term" value="F:zinc ion binding"/>
    <property type="evidence" value="ECO:0007669"/>
    <property type="project" value="UniProtKB-KW"/>
</dbReference>
<gene>
    <name evidence="3" type="ORF">ACFOD4_09365</name>
</gene>
<keyword evidence="3" id="KW-0862">Zinc</keyword>
<accession>A0ABV7G1E0</accession>
<feature type="domain" description="Zinc finger CHCC-type" evidence="2">
    <location>
        <begin position="49"/>
        <end position="84"/>
    </location>
</feature>
<sequence>MLASGGASPYLPARPACDGTDPMRDLKLTGYTPKLTPGVTPEEKTVVHSRKVACNNGGGAMGHPTIYMRIEDKEVTCPYCSRTFVLAEGAGDDAHH</sequence>
<feature type="region of interest" description="Disordered" evidence="1">
    <location>
        <begin position="1"/>
        <end position="23"/>
    </location>
</feature>
<dbReference type="Pfam" id="PF10276">
    <property type="entry name" value="zf-CHCC"/>
    <property type="match status" value="1"/>
</dbReference>
<proteinExistence type="predicted"/>
<dbReference type="InterPro" id="IPR019401">
    <property type="entry name" value="Znf_CHCC"/>
</dbReference>
<keyword evidence="3" id="KW-0479">Metal-binding</keyword>
<evidence type="ECO:0000259" key="2">
    <source>
        <dbReference type="Pfam" id="PF10276"/>
    </source>
</evidence>
<dbReference type="RefSeq" id="WP_379595844.1">
    <property type="nucleotide sequence ID" value="NZ_JBHRTN010000008.1"/>
</dbReference>
<protein>
    <submittedName>
        <fullName evidence="3">Zinc-finger domain-containing protein</fullName>
    </submittedName>
</protein>
<evidence type="ECO:0000313" key="3">
    <source>
        <dbReference type="EMBL" id="MFC3125270.1"/>
    </source>
</evidence>
<keyword evidence="4" id="KW-1185">Reference proteome</keyword>
<reference evidence="4" key="1">
    <citation type="journal article" date="2019" name="Int. J. Syst. Evol. Microbiol.">
        <title>The Global Catalogue of Microorganisms (GCM) 10K type strain sequencing project: providing services to taxonomists for standard genome sequencing and annotation.</title>
        <authorList>
            <consortium name="The Broad Institute Genomics Platform"/>
            <consortium name="The Broad Institute Genome Sequencing Center for Infectious Disease"/>
            <person name="Wu L."/>
            <person name="Ma J."/>
        </authorList>
    </citation>
    <scope>NUCLEOTIDE SEQUENCE [LARGE SCALE GENOMIC DNA]</scope>
    <source>
        <strain evidence="4">KCTC 52094</strain>
    </source>
</reference>
<name>A0ABV7G1E0_9PROT</name>
<comment type="caution">
    <text evidence="3">The sequence shown here is derived from an EMBL/GenBank/DDBJ whole genome shotgun (WGS) entry which is preliminary data.</text>
</comment>
<dbReference type="Proteomes" id="UP001595593">
    <property type="component" value="Unassembled WGS sequence"/>
</dbReference>
<dbReference type="Gene3D" id="2.60.260.40">
    <property type="entry name" value="q5lls5 like domains"/>
    <property type="match status" value="1"/>
</dbReference>
<keyword evidence="3" id="KW-0863">Zinc-finger</keyword>
<evidence type="ECO:0000256" key="1">
    <source>
        <dbReference type="SAM" id="MobiDB-lite"/>
    </source>
</evidence>
<dbReference type="EMBL" id="JBHRTN010000008">
    <property type="protein sequence ID" value="MFC3125270.1"/>
    <property type="molecule type" value="Genomic_DNA"/>
</dbReference>
<organism evidence="3 4">
    <name type="scientific">Teichococcus globiformis</name>
    <dbReference type="NCBI Taxonomy" id="2307229"/>
    <lineage>
        <taxon>Bacteria</taxon>
        <taxon>Pseudomonadati</taxon>
        <taxon>Pseudomonadota</taxon>
        <taxon>Alphaproteobacteria</taxon>
        <taxon>Acetobacterales</taxon>
        <taxon>Roseomonadaceae</taxon>
        <taxon>Roseomonas</taxon>
    </lineage>
</organism>